<feature type="coiled-coil region" evidence="1">
    <location>
        <begin position="46"/>
        <end position="73"/>
    </location>
</feature>
<dbReference type="OMA" id="PGQWFQS"/>
<evidence type="ECO:0000259" key="2">
    <source>
        <dbReference type="Pfam" id="PF04784"/>
    </source>
</evidence>
<accession>A0A7N0T0J0</accession>
<proteinExistence type="predicted"/>
<evidence type="ECO:0000256" key="1">
    <source>
        <dbReference type="SAM" id="Coils"/>
    </source>
</evidence>
<dbReference type="Proteomes" id="UP000594263">
    <property type="component" value="Unplaced"/>
</dbReference>
<dbReference type="PANTHER" id="PTHR23054">
    <property type="entry name" value="TERNARY COMPLEX FACTOR MIP1, LEUCINE-ZIPPER-RELATED"/>
    <property type="match status" value="1"/>
</dbReference>
<dbReference type="EnsemblPlants" id="Kaladp0016s0284.2.v1.1">
    <property type="protein sequence ID" value="Kaladp0016s0284.2.v1.1"/>
    <property type="gene ID" value="Kaladp0016s0284.v1.1"/>
</dbReference>
<dbReference type="InterPro" id="IPR006869">
    <property type="entry name" value="DUF547"/>
</dbReference>
<reference evidence="3" key="1">
    <citation type="submission" date="2021-01" db="UniProtKB">
        <authorList>
            <consortium name="EnsemblPlants"/>
        </authorList>
    </citation>
    <scope>IDENTIFICATION</scope>
</reference>
<evidence type="ECO:0000313" key="3">
    <source>
        <dbReference type="EnsemblPlants" id="Kaladp0016s0284.2.v1.1"/>
    </source>
</evidence>
<dbReference type="PANTHER" id="PTHR23054:SF20">
    <property type="entry name" value="DUF547 DOMAIN-CONTAINING PROTEIN"/>
    <property type="match status" value="1"/>
</dbReference>
<feature type="domain" description="DUF547" evidence="2">
    <location>
        <begin position="356"/>
        <end position="489"/>
    </location>
</feature>
<dbReference type="EnsemblPlants" id="Kaladp0016s0284.1.v1.1">
    <property type="protein sequence ID" value="Kaladp0016s0284.1.v1.1"/>
    <property type="gene ID" value="Kaladp0016s0284.v1.1"/>
</dbReference>
<dbReference type="Gramene" id="Kaladp0016s0284.1.v1.1">
    <property type="protein sequence ID" value="Kaladp0016s0284.1.v1.1"/>
    <property type="gene ID" value="Kaladp0016s0284.v1.1"/>
</dbReference>
<keyword evidence="4" id="KW-1185">Reference proteome</keyword>
<organism evidence="3 4">
    <name type="scientific">Kalanchoe fedtschenkoi</name>
    <name type="common">Lavender scallops</name>
    <name type="synonym">South American air plant</name>
    <dbReference type="NCBI Taxonomy" id="63787"/>
    <lineage>
        <taxon>Eukaryota</taxon>
        <taxon>Viridiplantae</taxon>
        <taxon>Streptophyta</taxon>
        <taxon>Embryophyta</taxon>
        <taxon>Tracheophyta</taxon>
        <taxon>Spermatophyta</taxon>
        <taxon>Magnoliopsida</taxon>
        <taxon>eudicotyledons</taxon>
        <taxon>Gunneridae</taxon>
        <taxon>Pentapetalae</taxon>
        <taxon>Saxifragales</taxon>
        <taxon>Crassulaceae</taxon>
        <taxon>Kalanchoe</taxon>
    </lineage>
</organism>
<protein>
    <recommendedName>
        <fullName evidence="2">DUF547 domain-containing protein</fullName>
    </recommendedName>
</protein>
<keyword evidence="1" id="KW-0175">Coiled coil</keyword>
<dbReference type="Pfam" id="PF04784">
    <property type="entry name" value="DUF547"/>
    <property type="match status" value="1"/>
</dbReference>
<dbReference type="Gramene" id="Kaladp0016s0284.2.v1.1">
    <property type="protein sequence ID" value="Kaladp0016s0284.2.v1.1"/>
    <property type="gene ID" value="Kaladp0016s0284.v1.1"/>
</dbReference>
<dbReference type="AlphaFoldDB" id="A0A7N0T0J0"/>
<sequence>MDGDGVSWGGSLRLMEDSEAPRHKRCFSDVPDAKPGQDINEGIFPAEDLIREIAALETQVVQLEQHLLSLYRKKFDQMELARFLADDKLDHSSRLEDHRLSSVVTRTKGFQSARFLSEQTARDDRMNYSSRHADHRMSRDLEVEFNSARLDFSDHSVAALKAPVRTGTAKWGEQKVLDSSINRTHSSLSRHFAVKCSTIQRIMGEAAQYSDHSLPLSMSEAQEATSGAIGQGGHFDKLGIVPGTANWISEEMVKHISAVYCALAEPPLHSQDRCSSPFSFSSARCEFSAEDQAEWWNGCLLGSHLENSFIGQKSSFCPMIEVRGISQDGEKLKDAEPTLRRFRALVLRLDKVDHGKLKHGQKLAFWINVHNALVMHAFLVYGVPESSLKRTLLVLKAAYSVGGQTVSVEMIQQSLLRCRSPRPVQWLQALLFPKTRFKASDPRRLLAIDHPEPLLHFALCTGSRSDPAVRIFRPTRVYQELEAAKDDYIQLALRVQKESKVLLPKTVESFAKDCDLSPAGFVELLEPFLSSSLRKSVKPKHRAKLWKSIRWIPHDFAFGYLFSPELVNRCNLTCVE</sequence>
<name>A0A7N0T0J0_KALFE</name>
<evidence type="ECO:0000313" key="4">
    <source>
        <dbReference type="Proteomes" id="UP000594263"/>
    </source>
</evidence>